<name>A0ABQ1LRP7_9BACT</name>
<evidence type="ECO:0008006" key="4">
    <source>
        <dbReference type="Google" id="ProtNLM"/>
    </source>
</evidence>
<reference evidence="3" key="1">
    <citation type="journal article" date="2019" name="Int. J. Syst. Evol. Microbiol.">
        <title>The Global Catalogue of Microorganisms (GCM) 10K type strain sequencing project: providing services to taxonomists for standard genome sequencing and annotation.</title>
        <authorList>
            <consortium name="The Broad Institute Genomics Platform"/>
            <consortium name="The Broad Institute Genome Sequencing Center for Infectious Disease"/>
            <person name="Wu L."/>
            <person name="Ma J."/>
        </authorList>
    </citation>
    <scope>NUCLEOTIDE SEQUENCE [LARGE SCALE GENOMIC DNA]</scope>
    <source>
        <strain evidence="3">CGMCC 1.10832</strain>
    </source>
</reference>
<evidence type="ECO:0000256" key="1">
    <source>
        <dbReference type="ARBA" id="ARBA00022500"/>
    </source>
</evidence>
<protein>
    <recommendedName>
        <fullName evidence="4">Chemotaxis phosphatase CheX-like domain-containing protein</fullName>
    </recommendedName>
</protein>
<keyword evidence="3" id="KW-1185">Reference proteome</keyword>
<dbReference type="RefSeq" id="WP_188461183.1">
    <property type="nucleotide sequence ID" value="NZ_BAABHU010000003.1"/>
</dbReference>
<gene>
    <name evidence="2" type="ORF">GCM10011506_11560</name>
</gene>
<evidence type="ECO:0000313" key="2">
    <source>
        <dbReference type="EMBL" id="GGC27856.1"/>
    </source>
</evidence>
<accession>A0ABQ1LRP7</accession>
<comment type="caution">
    <text evidence="2">The sequence shown here is derived from an EMBL/GenBank/DDBJ whole genome shotgun (WGS) entry which is preliminary data.</text>
</comment>
<evidence type="ECO:0000313" key="3">
    <source>
        <dbReference type="Proteomes" id="UP000636010"/>
    </source>
</evidence>
<dbReference type="InterPro" id="IPR028976">
    <property type="entry name" value="CheC-like_sf"/>
</dbReference>
<dbReference type="Gene3D" id="3.40.1550.10">
    <property type="entry name" value="CheC-like"/>
    <property type="match status" value="1"/>
</dbReference>
<dbReference type="Proteomes" id="UP000636010">
    <property type="component" value="Unassembled WGS sequence"/>
</dbReference>
<organism evidence="2 3">
    <name type="scientific">Marivirga lumbricoides</name>
    <dbReference type="NCBI Taxonomy" id="1046115"/>
    <lineage>
        <taxon>Bacteria</taxon>
        <taxon>Pseudomonadati</taxon>
        <taxon>Bacteroidota</taxon>
        <taxon>Cytophagia</taxon>
        <taxon>Cytophagales</taxon>
        <taxon>Marivirgaceae</taxon>
        <taxon>Marivirga</taxon>
    </lineage>
</organism>
<keyword evidence="1" id="KW-0145">Chemotaxis</keyword>
<dbReference type="SUPFAM" id="SSF103039">
    <property type="entry name" value="CheC-like"/>
    <property type="match status" value="1"/>
</dbReference>
<dbReference type="EMBL" id="BMEC01000003">
    <property type="protein sequence ID" value="GGC27856.1"/>
    <property type="molecule type" value="Genomic_DNA"/>
</dbReference>
<sequence>MDKNIKAFTADIFKKGFEKSSKSFSNLSGEKVGIKKFELSLGKANDLMEKIFKNKNLYVLITDVIGEAKGKSYLVLNHNDAEEITGMLIRKMKNIENNDFYKEAILKEVDNVLAASVITELSNELDLKIFGDVPKFIKPEEANQEWLRSELELMNGTIAIYSSANFFFEANLKISPSFIWILDSDFNKAINQKSKEYAT</sequence>
<proteinExistence type="predicted"/>